<dbReference type="KEGG" id="atl:Athai_01090"/>
<proteinExistence type="predicted"/>
<organism evidence="4 5">
    <name type="scientific">Actinocatenispora thailandica</name>
    <dbReference type="NCBI Taxonomy" id="227318"/>
    <lineage>
        <taxon>Bacteria</taxon>
        <taxon>Bacillati</taxon>
        <taxon>Actinomycetota</taxon>
        <taxon>Actinomycetes</taxon>
        <taxon>Micromonosporales</taxon>
        <taxon>Micromonosporaceae</taxon>
        <taxon>Actinocatenispora</taxon>
    </lineage>
</organism>
<dbReference type="EMBL" id="AP023355">
    <property type="protein sequence ID" value="BCJ32606.1"/>
    <property type="molecule type" value="Genomic_DNA"/>
</dbReference>
<feature type="domain" description="HTH tetR-type" evidence="3">
    <location>
        <begin position="8"/>
        <end position="68"/>
    </location>
</feature>
<accession>A0A7R7DJB8</accession>
<evidence type="ECO:0000313" key="4">
    <source>
        <dbReference type="EMBL" id="BCJ32606.1"/>
    </source>
</evidence>
<evidence type="ECO:0000313" key="5">
    <source>
        <dbReference type="Proteomes" id="UP000611640"/>
    </source>
</evidence>
<dbReference type="InterPro" id="IPR050109">
    <property type="entry name" value="HTH-type_TetR-like_transc_reg"/>
</dbReference>
<dbReference type="SUPFAM" id="SSF46689">
    <property type="entry name" value="Homeodomain-like"/>
    <property type="match status" value="1"/>
</dbReference>
<dbReference type="PROSITE" id="PS50977">
    <property type="entry name" value="HTH_TETR_2"/>
    <property type="match status" value="1"/>
</dbReference>
<keyword evidence="5" id="KW-1185">Reference proteome</keyword>
<dbReference type="RefSeq" id="WP_203959631.1">
    <property type="nucleotide sequence ID" value="NZ_AP023355.1"/>
</dbReference>
<evidence type="ECO:0000259" key="3">
    <source>
        <dbReference type="PROSITE" id="PS50977"/>
    </source>
</evidence>
<dbReference type="InterPro" id="IPR009057">
    <property type="entry name" value="Homeodomain-like_sf"/>
</dbReference>
<dbReference type="InterPro" id="IPR001647">
    <property type="entry name" value="HTH_TetR"/>
</dbReference>
<dbReference type="AlphaFoldDB" id="A0A7R7DJB8"/>
<dbReference type="PRINTS" id="PR00455">
    <property type="entry name" value="HTHTETR"/>
</dbReference>
<protein>
    <submittedName>
        <fullName evidence="4">TetR family transcriptional regulator</fullName>
    </submittedName>
</protein>
<name>A0A7R7DJB8_9ACTN</name>
<feature type="DNA-binding region" description="H-T-H motif" evidence="2">
    <location>
        <begin position="31"/>
        <end position="50"/>
    </location>
</feature>
<sequence>MTTRERPRDTRARIQQVALDLFAEHGYEKTALREIAEKLGVTKAALYYHFKTKEDILVSIFTDSAEQIDELIEWARSQPPTVETRREVIRRYSGLMRGNRKLLQFMHENQPTLRDLPIGETMKHRMAGLFEVLTDDGQSLPDQLRGRLAVFAISFGTMVAMADTKHSRDEVADAAVEVALDLIRD</sequence>
<gene>
    <name evidence="4" type="ORF">Athai_01090</name>
</gene>
<dbReference type="PANTHER" id="PTHR30055:SF226">
    <property type="entry name" value="HTH-TYPE TRANSCRIPTIONAL REGULATOR PKSA"/>
    <property type="match status" value="1"/>
</dbReference>
<dbReference type="Gene3D" id="1.10.357.10">
    <property type="entry name" value="Tetracycline Repressor, domain 2"/>
    <property type="match status" value="1"/>
</dbReference>
<dbReference type="GO" id="GO:0000976">
    <property type="term" value="F:transcription cis-regulatory region binding"/>
    <property type="evidence" value="ECO:0007669"/>
    <property type="project" value="TreeGrafter"/>
</dbReference>
<evidence type="ECO:0000256" key="1">
    <source>
        <dbReference type="ARBA" id="ARBA00023125"/>
    </source>
</evidence>
<keyword evidence="1 2" id="KW-0238">DNA-binding</keyword>
<dbReference type="Pfam" id="PF00440">
    <property type="entry name" value="TetR_N"/>
    <property type="match status" value="1"/>
</dbReference>
<dbReference type="PANTHER" id="PTHR30055">
    <property type="entry name" value="HTH-TYPE TRANSCRIPTIONAL REGULATOR RUTR"/>
    <property type="match status" value="1"/>
</dbReference>
<reference evidence="4 5" key="1">
    <citation type="submission" date="2020-08" db="EMBL/GenBank/DDBJ databases">
        <title>Whole genome shotgun sequence of Actinocatenispora thailandica NBRC 105041.</title>
        <authorList>
            <person name="Komaki H."/>
            <person name="Tamura T."/>
        </authorList>
    </citation>
    <scope>NUCLEOTIDE SEQUENCE [LARGE SCALE GENOMIC DNA]</scope>
    <source>
        <strain evidence="4 5">NBRC 105041</strain>
    </source>
</reference>
<dbReference type="Proteomes" id="UP000611640">
    <property type="component" value="Chromosome"/>
</dbReference>
<dbReference type="GO" id="GO:0003700">
    <property type="term" value="F:DNA-binding transcription factor activity"/>
    <property type="evidence" value="ECO:0007669"/>
    <property type="project" value="TreeGrafter"/>
</dbReference>
<evidence type="ECO:0000256" key="2">
    <source>
        <dbReference type="PROSITE-ProRule" id="PRU00335"/>
    </source>
</evidence>